<dbReference type="Proteomes" id="UP001472866">
    <property type="component" value="Chromosome 05"/>
</dbReference>
<gene>
    <name evidence="2" type="ORF">HKI87_05g38550</name>
</gene>
<accession>A0AAX4P8Y1</accession>
<keyword evidence="3" id="KW-1185">Reference proteome</keyword>
<protein>
    <submittedName>
        <fullName evidence="2">Uncharacterized protein</fullName>
    </submittedName>
</protein>
<evidence type="ECO:0000256" key="1">
    <source>
        <dbReference type="SAM" id="SignalP"/>
    </source>
</evidence>
<evidence type="ECO:0000313" key="2">
    <source>
        <dbReference type="EMBL" id="WZN62319.1"/>
    </source>
</evidence>
<feature type="chain" id="PRO_5043825340" evidence="1">
    <location>
        <begin position="30"/>
        <end position="84"/>
    </location>
</feature>
<dbReference type="EMBL" id="CP151505">
    <property type="protein sequence ID" value="WZN62319.1"/>
    <property type="molecule type" value="Genomic_DNA"/>
</dbReference>
<proteinExistence type="predicted"/>
<dbReference type="AlphaFoldDB" id="A0AAX4P8Y1"/>
<sequence length="84" mass="8841">MGGGSRVKGCLLAVMVALAVLATPAVGQGQTVTEPAVPRKMMVRSVVEEPASARYRTSFAGGGLLSNYVYERAREEAERGTNGR</sequence>
<name>A0AAX4P8Y1_9CHLO</name>
<evidence type="ECO:0000313" key="3">
    <source>
        <dbReference type="Proteomes" id="UP001472866"/>
    </source>
</evidence>
<feature type="signal peptide" evidence="1">
    <location>
        <begin position="1"/>
        <end position="29"/>
    </location>
</feature>
<keyword evidence="1" id="KW-0732">Signal</keyword>
<organism evidence="2 3">
    <name type="scientific">Chloropicon roscoffensis</name>
    <dbReference type="NCBI Taxonomy" id="1461544"/>
    <lineage>
        <taxon>Eukaryota</taxon>
        <taxon>Viridiplantae</taxon>
        <taxon>Chlorophyta</taxon>
        <taxon>Chloropicophyceae</taxon>
        <taxon>Chloropicales</taxon>
        <taxon>Chloropicaceae</taxon>
        <taxon>Chloropicon</taxon>
    </lineage>
</organism>
<reference evidence="2 3" key="1">
    <citation type="submission" date="2024-03" db="EMBL/GenBank/DDBJ databases">
        <title>Complete genome sequence of the green alga Chloropicon roscoffensis RCC1871.</title>
        <authorList>
            <person name="Lemieux C."/>
            <person name="Pombert J.-F."/>
            <person name="Otis C."/>
            <person name="Turmel M."/>
        </authorList>
    </citation>
    <scope>NUCLEOTIDE SEQUENCE [LARGE SCALE GENOMIC DNA]</scope>
    <source>
        <strain evidence="2 3">RCC1871</strain>
    </source>
</reference>